<dbReference type="eggNOG" id="KOG2554">
    <property type="taxonomic scope" value="Eukaryota"/>
</dbReference>
<dbReference type="PANTHER" id="PTHR11142:SF5">
    <property type="entry name" value="TRNA PSEUDOURIDINE(38_39) SYNTHASE"/>
    <property type="match status" value="1"/>
</dbReference>
<accession>D8SR09</accession>
<sequence length="372" mass="42624">MEEGRIRELENDVAALSARIKALEVENANLTARLSQQHGENQSLKSKRTHKNHKNHKKENQGNFKRRFVALKIMYIGSCYHGFASQGCAFNTVESEIFAALQRTNLVVGSIADANYSRCGRTDRGVSATAQVIALYLRSKKKALDDTEESGYGSKDRVIVARSSREEEEMFAAETDDDEIDYVSSLNRALPADIRVLGWCPVPPGFHARFSCLYREYKYFFIDDGLNIDAMKQASQRLLGEHDFRNFCKMDADNIHNYTRQILAFDILPIEECLWVMHVRGNAFLWHQVRCMAAVLFMIGRGHETLTIIDDLLDVDKTMRKPQYVMAPELPLVLQSCAFQGLRFYCRPGKSQVRSRLTFWFTYVCRIKSTDT</sequence>
<dbReference type="Proteomes" id="UP000001514">
    <property type="component" value="Unassembled WGS sequence"/>
</dbReference>
<dbReference type="InterPro" id="IPR020103">
    <property type="entry name" value="PsdUridine_synth_cat_dom_sf"/>
</dbReference>
<evidence type="ECO:0000256" key="1">
    <source>
        <dbReference type="ARBA" id="ARBA00009375"/>
    </source>
</evidence>
<proteinExistence type="inferred from homology"/>
<dbReference type="PANTHER" id="PTHR11142">
    <property type="entry name" value="PSEUDOURIDYLATE SYNTHASE"/>
    <property type="match status" value="1"/>
</dbReference>
<dbReference type="FunCoup" id="D8SR09">
    <property type="interactions" value="4210"/>
</dbReference>
<feature type="compositionally biased region" description="Basic residues" evidence="5">
    <location>
        <begin position="45"/>
        <end position="57"/>
    </location>
</feature>
<dbReference type="GO" id="GO:1990481">
    <property type="term" value="P:mRNA pseudouridine synthesis"/>
    <property type="evidence" value="ECO:0000318"/>
    <property type="project" value="GO_Central"/>
</dbReference>
<comment type="similarity">
    <text evidence="1 4">Belongs to the tRNA pseudouridine synthase TruA family.</text>
</comment>
<dbReference type="InterPro" id="IPR001406">
    <property type="entry name" value="PsdUridine_synth_TruA"/>
</dbReference>
<dbReference type="InterPro" id="IPR020097">
    <property type="entry name" value="PsdUridine_synth_TruA_a/b_dom"/>
</dbReference>
<evidence type="ECO:0000313" key="7">
    <source>
        <dbReference type="EMBL" id="EFJ12960.1"/>
    </source>
</evidence>
<dbReference type="OMA" id="MAPEMPL"/>
<dbReference type="SUPFAM" id="SSF55120">
    <property type="entry name" value="Pseudouridine synthase"/>
    <property type="match status" value="1"/>
</dbReference>
<dbReference type="HOGENOM" id="CLU_014673_2_1_1"/>
<dbReference type="EMBL" id="GL377635">
    <property type="protein sequence ID" value="EFJ12960.1"/>
    <property type="molecule type" value="Genomic_DNA"/>
</dbReference>
<dbReference type="GO" id="GO:0005737">
    <property type="term" value="C:cytoplasm"/>
    <property type="evidence" value="ECO:0000318"/>
    <property type="project" value="GO_Central"/>
</dbReference>
<dbReference type="InParanoid" id="D8SR09"/>
<dbReference type="GO" id="GO:0003723">
    <property type="term" value="F:RNA binding"/>
    <property type="evidence" value="ECO:0007669"/>
    <property type="project" value="InterPro"/>
</dbReference>
<reference evidence="7 8" key="1">
    <citation type="journal article" date="2011" name="Science">
        <title>The Selaginella genome identifies genetic changes associated with the evolution of vascular plants.</title>
        <authorList>
            <person name="Banks J.A."/>
            <person name="Nishiyama T."/>
            <person name="Hasebe M."/>
            <person name="Bowman J.L."/>
            <person name="Gribskov M."/>
            <person name="dePamphilis C."/>
            <person name="Albert V.A."/>
            <person name="Aono N."/>
            <person name="Aoyama T."/>
            <person name="Ambrose B.A."/>
            <person name="Ashton N.W."/>
            <person name="Axtell M.J."/>
            <person name="Barker E."/>
            <person name="Barker M.S."/>
            <person name="Bennetzen J.L."/>
            <person name="Bonawitz N.D."/>
            <person name="Chapple C."/>
            <person name="Cheng C."/>
            <person name="Correa L.G."/>
            <person name="Dacre M."/>
            <person name="DeBarry J."/>
            <person name="Dreyer I."/>
            <person name="Elias M."/>
            <person name="Engstrom E.M."/>
            <person name="Estelle M."/>
            <person name="Feng L."/>
            <person name="Finet C."/>
            <person name="Floyd S.K."/>
            <person name="Frommer W.B."/>
            <person name="Fujita T."/>
            <person name="Gramzow L."/>
            <person name="Gutensohn M."/>
            <person name="Harholt J."/>
            <person name="Hattori M."/>
            <person name="Heyl A."/>
            <person name="Hirai T."/>
            <person name="Hiwatashi Y."/>
            <person name="Ishikawa M."/>
            <person name="Iwata M."/>
            <person name="Karol K.G."/>
            <person name="Koehler B."/>
            <person name="Kolukisaoglu U."/>
            <person name="Kubo M."/>
            <person name="Kurata T."/>
            <person name="Lalonde S."/>
            <person name="Li K."/>
            <person name="Li Y."/>
            <person name="Litt A."/>
            <person name="Lyons E."/>
            <person name="Manning G."/>
            <person name="Maruyama T."/>
            <person name="Michael T.P."/>
            <person name="Mikami K."/>
            <person name="Miyazaki S."/>
            <person name="Morinaga S."/>
            <person name="Murata T."/>
            <person name="Mueller-Roeber B."/>
            <person name="Nelson D.R."/>
            <person name="Obara M."/>
            <person name="Oguri Y."/>
            <person name="Olmstead R.G."/>
            <person name="Onodera N."/>
            <person name="Petersen B.L."/>
            <person name="Pils B."/>
            <person name="Prigge M."/>
            <person name="Rensing S.A."/>
            <person name="Riano-Pachon D.M."/>
            <person name="Roberts A.W."/>
            <person name="Sato Y."/>
            <person name="Scheller H.V."/>
            <person name="Schulz B."/>
            <person name="Schulz C."/>
            <person name="Shakirov E.V."/>
            <person name="Shibagaki N."/>
            <person name="Shinohara N."/>
            <person name="Shippen D.E."/>
            <person name="Soerensen I."/>
            <person name="Sotooka R."/>
            <person name="Sugimoto N."/>
            <person name="Sugita M."/>
            <person name="Sumikawa N."/>
            <person name="Tanurdzic M."/>
            <person name="Theissen G."/>
            <person name="Ulvskov P."/>
            <person name="Wakazuki S."/>
            <person name="Weng J.K."/>
            <person name="Willats W.W."/>
            <person name="Wipf D."/>
            <person name="Wolf P.G."/>
            <person name="Yang L."/>
            <person name="Zimmer A.D."/>
            <person name="Zhu Q."/>
            <person name="Mitros T."/>
            <person name="Hellsten U."/>
            <person name="Loque D."/>
            <person name="Otillar R."/>
            <person name="Salamov A."/>
            <person name="Schmutz J."/>
            <person name="Shapiro H."/>
            <person name="Lindquist E."/>
            <person name="Lucas S."/>
            <person name="Rokhsar D."/>
            <person name="Grigoriev I.V."/>
        </authorList>
    </citation>
    <scope>NUCLEOTIDE SEQUENCE [LARGE SCALE GENOMIC DNA]</scope>
</reference>
<keyword evidence="3 4" id="KW-0413">Isomerase</keyword>
<name>D8SR09_SELML</name>
<gene>
    <name evidence="7" type="ORF">SELMODRAFT_181988</name>
</gene>
<comment type="catalytic activity">
    <reaction evidence="4">
        <text>uridine(38/39/40) in tRNA = pseudouridine(38/39/40) in tRNA</text>
        <dbReference type="Rhea" id="RHEA:22376"/>
        <dbReference type="Rhea" id="RHEA-COMP:10085"/>
        <dbReference type="Rhea" id="RHEA-COMP:10087"/>
        <dbReference type="ChEBI" id="CHEBI:65314"/>
        <dbReference type="ChEBI" id="CHEBI:65315"/>
        <dbReference type="EC" id="5.4.99.12"/>
    </reaction>
</comment>
<feature type="compositionally biased region" description="Polar residues" evidence="5">
    <location>
        <begin position="34"/>
        <end position="44"/>
    </location>
</feature>
<evidence type="ECO:0000256" key="5">
    <source>
        <dbReference type="SAM" id="MobiDB-lite"/>
    </source>
</evidence>
<dbReference type="GO" id="GO:0031119">
    <property type="term" value="P:tRNA pseudouridine synthesis"/>
    <property type="evidence" value="ECO:0000318"/>
    <property type="project" value="GO_Central"/>
</dbReference>
<evidence type="ECO:0000313" key="8">
    <source>
        <dbReference type="Proteomes" id="UP000001514"/>
    </source>
</evidence>
<dbReference type="Gramene" id="EFJ12960">
    <property type="protein sequence ID" value="EFJ12960"/>
    <property type="gene ID" value="SELMODRAFT_181988"/>
</dbReference>
<evidence type="ECO:0000256" key="2">
    <source>
        <dbReference type="ARBA" id="ARBA00022694"/>
    </source>
</evidence>
<evidence type="ECO:0000259" key="6">
    <source>
        <dbReference type="Pfam" id="PF01416"/>
    </source>
</evidence>
<dbReference type="Gene3D" id="3.30.70.580">
    <property type="entry name" value="Pseudouridine synthase I, catalytic domain, N-terminal subdomain"/>
    <property type="match status" value="1"/>
</dbReference>
<dbReference type="GO" id="GO:0009982">
    <property type="term" value="F:pseudouridine synthase activity"/>
    <property type="evidence" value="ECO:0000318"/>
    <property type="project" value="GO_Central"/>
</dbReference>
<dbReference type="EC" id="5.4.99.12" evidence="4"/>
<dbReference type="InterPro" id="IPR020095">
    <property type="entry name" value="PsdUridine_synth_TruA_C"/>
</dbReference>
<feature type="domain" description="Pseudouridine synthase I TruA alpha/beta" evidence="6">
    <location>
        <begin position="234"/>
        <end position="339"/>
    </location>
</feature>
<dbReference type="Gene3D" id="3.30.70.660">
    <property type="entry name" value="Pseudouridine synthase I, catalytic domain, C-terminal subdomain"/>
    <property type="match status" value="1"/>
</dbReference>
<dbReference type="KEGG" id="smo:SELMODRAFT_181988"/>
<keyword evidence="2 4" id="KW-0819">tRNA processing</keyword>
<evidence type="ECO:0000256" key="4">
    <source>
        <dbReference type="RuleBase" id="RU003792"/>
    </source>
</evidence>
<dbReference type="NCBIfam" id="TIGR00071">
    <property type="entry name" value="hisT_truA"/>
    <property type="match status" value="1"/>
</dbReference>
<organism evidence="8">
    <name type="scientific">Selaginella moellendorffii</name>
    <name type="common">Spikemoss</name>
    <dbReference type="NCBI Taxonomy" id="88036"/>
    <lineage>
        <taxon>Eukaryota</taxon>
        <taxon>Viridiplantae</taxon>
        <taxon>Streptophyta</taxon>
        <taxon>Embryophyta</taxon>
        <taxon>Tracheophyta</taxon>
        <taxon>Lycopodiopsida</taxon>
        <taxon>Selaginellales</taxon>
        <taxon>Selaginellaceae</taxon>
        <taxon>Selaginella</taxon>
    </lineage>
</organism>
<dbReference type="Pfam" id="PF01416">
    <property type="entry name" value="PseudoU_synth_1"/>
    <property type="match status" value="1"/>
</dbReference>
<dbReference type="GO" id="GO:0005634">
    <property type="term" value="C:nucleus"/>
    <property type="evidence" value="ECO:0000318"/>
    <property type="project" value="GO_Central"/>
</dbReference>
<dbReference type="STRING" id="88036.D8SR09"/>
<dbReference type="GO" id="GO:0160147">
    <property type="term" value="F:tRNA pseudouridine(38-40) synthase activity"/>
    <property type="evidence" value="ECO:0007669"/>
    <property type="project" value="UniProtKB-EC"/>
</dbReference>
<keyword evidence="8" id="KW-1185">Reference proteome</keyword>
<evidence type="ECO:0000256" key="3">
    <source>
        <dbReference type="ARBA" id="ARBA00023235"/>
    </source>
</evidence>
<feature type="region of interest" description="Disordered" evidence="5">
    <location>
        <begin position="34"/>
        <end position="61"/>
    </location>
</feature>
<protein>
    <recommendedName>
        <fullName evidence="4">tRNA pseudouridine synthase</fullName>
        <ecNumber evidence="4">5.4.99.12</ecNumber>
    </recommendedName>
</protein>
<dbReference type="AlphaFoldDB" id="D8SR09"/>
<dbReference type="InterPro" id="IPR020094">
    <property type="entry name" value="TruA/RsuA/RluB/E/F_N"/>
</dbReference>
<dbReference type="HAMAP" id="MF_00171">
    <property type="entry name" value="TruA"/>
    <property type="match status" value="1"/>
</dbReference>